<dbReference type="AlphaFoldDB" id="A0A1H0N019"/>
<gene>
    <name evidence="1" type="ORF">SAMN04487788_1267</name>
</gene>
<accession>A0A1H0N019</accession>
<evidence type="ECO:0000313" key="1">
    <source>
        <dbReference type="EMBL" id="SDO86034.1"/>
    </source>
</evidence>
<dbReference type="EMBL" id="FNJN01000002">
    <property type="protein sequence ID" value="SDO86034.1"/>
    <property type="molecule type" value="Genomic_DNA"/>
</dbReference>
<protein>
    <recommendedName>
        <fullName evidence="3">Glycosyl transferase family 28 C-terminal domain-containing protein</fullName>
    </recommendedName>
</protein>
<evidence type="ECO:0000313" key="2">
    <source>
        <dbReference type="Proteomes" id="UP000186456"/>
    </source>
</evidence>
<sequence>MVIGWYIHHHGFGHLSRFLAVAPHLREPVVAFSSMPRPAGLPADIEWIDLPPDADPFESADGTTVDPRDAEPTARGALHWAPHDHPGHRARLAAIATTAAARDLRAFVIDVSAEVVAFARLLGLRTIAVTQPGARTDAPHALAYSLADRIVAPWAHGAVATPALSEHSDRVMWTGGISRFDGRDVDGPRDERSVLLLGRMLDDDARHEVVSLLRDRGWEVTTVGHDAASRIDDPWPLLTRSTVVVSAAGQNSVADLAASGARTVVISQERPFDEQHHTAEALERWGLARRAAAGIAPADLVDLVERAARDAPDWSRWQVAGGARRMAAAVEAVLP</sequence>
<dbReference type="Proteomes" id="UP000186456">
    <property type="component" value="Unassembled WGS sequence"/>
</dbReference>
<reference evidence="1 2" key="1">
    <citation type="submission" date="2016-10" db="EMBL/GenBank/DDBJ databases">
        <authorList>
            <person name="de Groot N.N."/>
        </authorList>
    </citation>
    <scope>NUCLEOTIDE SEQUENCE [LARGE SCALE GENOMIC DNA]</scope>
    <source>
        <strain evidence="1 2">StLB037</strain>
    </source>
</reference>
<evidence type="ECO:0008006" key="3">
    <source>
        <dbReference type="Google" id="ProtNLM"/>
    </source>
</evidence>
<organism evidence="1 2">
    <name type="scientific">Microbacterium testaceum (strain StLB037)</name>
    <dbReference type="NCBI Taxonomy" id="979556"/>
    <lineage>
        <taxon>Bacteria</taxon>
        <taxon>Bacillati</taxon>
        <taxon>Actinomycetota</taxon>
        <taxon>Actinomycetes</taxon>
        <taxon>Micrococcales</taxon>
        <taxon>Microbacteriaceae</taxon>
        <taxon>Microbacterium</taxon>
    </lineage>
</organism>
<dbReference type="Gene3D" id="3.40.50.2000">
    <property type="entry name" value="Glycogen Phosphorylase B"/>
    <property type="match status" value="1"/>
</dbReference>
<proteinExistence type="predicted"/>
<dbReference type="SUPFAM" id="SSF53756">
    <property type="entry name" value="UDP-Glycosyltransferase/glycogen phosphorylase"/>
    <property type="match status" value="1"/>
</dbReference>
<name>A0A1H0N019_MICTS</name>